<dbReference type="GO" id="GO:1905475">
    <property type="term" value="P:regulation of protein localization to membrane"/>
    <property type="evidence" value="ECO:0007669"/>
    <property type="project" value="TreeGrafter"/>
</dbReference>
<name>A0AAU9UJ21_EUPED</name>
<evidence type="ECO:0000256" key="13">
    <source>
        <dbReference type="SAM" id="MobiDB-lite"/>
    </source>
</evidence>
<proteinExistence type="inferred from homology"/>
<evidence type="ECO:0000256" key="9">
    <source>
        <dbReference type="ARBA" id="ARBA00023207"/>
    </source>
</evidence>
<evidence type="ECO:0000256" key="8">
    <source>
        <dbReference type="ARBA" id="ARBA00023180"/>
    </source>
</evidence>
<feature type="region of interest" description="Disordered" evidence="13">
    <location>
        <begin position="157"/>
        <end position="212"/>
    </location>
</feature>
<dbReference type="GO" id="GO:0098552">
    <property type="term" value="C:side of membrane"/>
    <property type="evidence" value="ECO:0007669"/>
    <property type="project" value="UniProtKB-KW"/>
</dbReference>
<dbReference type="Pfam" id="PF01153">
    <property type="entry name" value="Glypican"/>
    <property type="match status" value="1"/>
</dbReference>
<comment type="caution">
    <text evidence="14">The sequence shown here is derived from an EMBL/GenBank/DDBJ whole genome shotgun (WGS) entry which is preliminary data.</text>
</comment>
<reference evidence="14" key="1">
    <citation type="submission" date="2022-03" db="EMBL/GenBank/DDBJ databases">
        <authorList>
            <person name="Tunstrom K."/>
        </authorList>
    </citation>
    <scope>NUCLEOTIDE SEQUENCE</scope>
</reference>
<keyword evidence="15" id="KW-1185">Reference proteome</keyword>
<keyword evidence="10 12" id="KW-0449">Lipoprotein</keyword>
<dbReference type="GO" id="GO:0090263">
    <property type="term" value="P:positive regulation of canonical Wnt signaling pathway"/>
    <property type="evidence" value="ECO:0007669"/>
    <property type="project" value="TreeGrafter"/>
</dbReference>
<keyword evidence="9 12" id="KW-0357">Heparan sulfate</keyword>
<keyword evidence="3" id="KW-1003">Cell membrane</keyword>
<dbReference type="InterPro" id="IPR001863">
    <property type="entry name" value="Glypican"/>
</dbReference>
<keyword evidence="7 12" id="KW-0472">Membrane</keyword>
<feature type="compositionally biased region" description="Acidic residues" evidence="13">
    <location>
        <begin position="173"/>
        <end position="184"/>
    </location>
</feature>
<sequence length="234" mass="24956">MPSCKFFVETFTEVRQECGPPSTLDMPNLTTPRPTPGATRRDALRAPPPDTELLQFAATLAASKKLFAGISDRLCDEPDFANEGNERCWNGETIGEYTKALVASASLSDQKYNPEITATSIQDSRVAALGDRLRQARQLLVSHSWGSAPAAEAFMQGDEAGDEGSGSGRSYTDDDAAYDAEGSGEEGSGLEGTGSRTHEDTTHTSPPKTGSAAAFRPFLTLIGLAMIIDSLRFT</sequence>
<dbReference type="GO" id="GO:0005886">
    <property type="term" value="C:plasma membrane"/>
    <property type="evidence" value="ECO:0007669"/>
    <property type="project" value="UniProtKB-SubCell"/>
</dbReference>
<keyword evidence="6 12" id="KW-0654">Proteoglycan</keyword>
<organism evidence="14 15">
    <name type="scientific">Euphydryas editha</name>
    <name type="common">Edith's checkerspot</name>
    <dbReference type="NCBI Taxonomy" id="104508"/>
    <lineage>
        <taxon>Eukaryota</taxon>
        <taxon>Metazoa</taxon>
        <taxon>Ecdysozoa</taxon>
        <taxon>Arthropoda</taxon>
        <taxon>Hexapoda</taxon>
        <taxon>Insecta</taxon>
        <taxon>Pterygota</taxon>
        <taxon>Neoptera</taxon>
        <taxon>Endopterygota</taxon>
        <taxon>Lepidoptera</taxon>
        <taxon>Glossata</taxon>
        <taxon>Ditrysia</taxon>
        <taxon>Papilionoidea</taxon>
        <taxon>Nymphalidae</taxon>
        <taxon>Nymphalinae</taxon>
        <taxon>Euphydryas</taxon>
    </lineage>
</organism>
<dbReference type="PANTHER" id="PTHR10822:SF29">
    <property type="entry name" value="DIVISION ABNORMALLY DELAYED PROTEIN"/>
    <property type="match status" value="1"/>
</dbReference>
<dbReference type="GO" id="GO:0005576">
    <property type="term" value="C:extracellular region"/>
    <property type="evidence" value="ECO:0007669"/>
    <property type="project" value="TreeGrafter"/>
</dbReference>
<evidence type="ECO:0000256" key="6">
    <source>
        <dbReference type="ARBA" id="ARBA00022974"/>
    </source>
</evidence>
<evidence type="ECO:0000256" key="1">
    <source>
        <dbReference type="ARBA" id="ARBA00004609"/>
    </source>
</evidence>
<evidence type="ECO:0000256" key="5">
    <source>
        <dbReference type="ARBA" id="ARBA00022729"/>
    </source>
</evidence>
<comment type="function">
    <text evidence="12">Cell surface proteoglycan.</text>
</comment>
<keyword evidence="8" id="KW-0325">Glycoprotein</keyword>
<gene>
    <name evidence="14" type="ORF">EEDITHA_LOCUS14559</name>
</gene>
<dbReference type="AlphaFoldDB" id="A0AAU9UJ21"/>
<comment type="subcellular location">
    <subcellularLocation>
        <location evidence="1 12">Cell membrane</location>
        <topology evidence="1 12">Lipid-anchor</topology>
        <topology evidence="1 12">GPI-anchor</topology>
    </subcellularLocation>
</comment>
<evidence type="ECO:0000256" key="4">
    <source>
        <dbReference type="ARBA" id="ARBA00022622"/>
    </source>
</evidence>
<dbReference type="EMBL" id="CAKOGL010000022">
    <property type="protein sequence ID" value="CAH2099601.1"/>
    <property type="molecule type" value="Genomic_DNA"/>
</dbReference>
<evidence type="ECO:0000256" key="10">
    <source>
        <dbReference type="ARBA" id="ARBA00023288"/>
    </source>
</evidence>
<dbReference type="GO" id="GO:0016477">
    <property type="term" value="P:cell migration"/>
    <property type="evidence" value="ECO:0007669"/>
    <property type="project" value="TreeGrafter"/>
</dbReference>
<dbReference type="PANTHER" id="PTHR10822">
    <property type="entry name" value="GLYPICAN"/>
    <property type="match status" value="1"/>
</dbReference>
<evidence type="ECO:0000256" key="3">
    <source>
        <dbReference type="ARBA" id="ARBA00022475"/>
    </source>
</evidence>
<comment type="similarity">
    <text evidence="2 11">Belongs to the glypican family.</text>
</comment>
<evidence type="ECO:0000313" key="14">
    <source>
        <dbReference type="EMBL" id="CAH2099601.1"/>
    </source>
</evidence>
<evidence type="ECO:0000256" key="12">
    <source>
        <dbReference type="RuleBase" id="RU003519"/>
    </source>
</evidence>
<dbReference type="Proteomes" id="UP001153954">
    <property type="component" value="Unassembled WGS sequence"/>
</dbReference>
<protein>
    <submittedName>
        <fullName evidence="14">Uncharacterized protein</fullName>
    </submittedName>
</protein>
<keyword evidence="5" id="KW-0732">Signal</keyword>
<evidence type="ECO:0000256" key="2">
    <source>
        <dbReference type="ARBA" id="ARBA00010260"/>
    </source>
</evidence>
<dbReference type="GO" id="GO:0009986">
    <property type="term" value="C:cell surface"/>
    <property type="evidence" value="ECO:0007669"/>
    <property type="project" value="TreeGrafter"/>
</dbReference>
<keyword evidence="4 12" id="KW-0336">GPI-anchor</keyword>
<evidence type="ECO:0000256" key="11">
    <source>
        <dbReference type="RuleBase" id="RU003518"/>
    </source>
</evidence>
<feature type="region of interest" description="Disordered" evidence="13">
    <location>
        <begin position="17"/>
        <end position="47"/>
    </location>
</feature>
<evidence type="ECO:0000313" key="15">
    <source>
        <dbReference type="Proteomes" id="UP001153954"/>
    </source>
</evidence>
<accession>A0AAU9UJ21</accession>
<evidence type="ECO:0000256" key="7">
    <source>
        <dbReference type="ARBA" id="ARBA00023136"/>
    </source>
</evidence>